<dbReference type="InParanoid" id="A0A0C3GCC2"/>
<keyword evidence="5" id="KW-1185">Reference proteome</keyword>
<keyword evidence="2" id="KW-0576">Peroxisome</keyword>
<keyword evidence="3" id="KW-0413">Isomerase</keyword>
<dbReference type="Pfam" id="PF00378">
    <property type="entry name" value="ECH_1"/>
    <property type="match status" value="1"/>
</dbReference>
<dbReference type="SUPFAM" id="SSF52096">
    <property type="entry name" value="ClpP/crotonase"/>
    <property type="match status" value="1"/>
</dbReference>
<evidence type="ECO:0000256" key="1">
    <source>
        <dbReference type="ARBA" id="ARBA00004275"/>
    </source>
</evidence>
<dbReference type="HOGENOM" id="CLU_009834_7_2_1"/>
<reference evidence="5" key="2">
    <citation type="submission" date="2015-01" db="EMBL/GenBank/DDBJ databases">
        <title>Evolutionary Origins and Diversification of the Mycorrhizal Mutualists.</title>
        <authorList>
            <consortium name="DOE Joint Genome Institute"/>
            <consortium name="Mycorrhizal Genomics Consortium"/>
            <person name="Kohler A."/>
            <person name="Kuo A."/>
            <person name="Nagy L.G."/>
            <person name="Floudas D."/>
            <person name="Copeland A."/>
            <person name="Barry K.W."/>
            <person name="Cichocki N."/>
            <person name="Veneault-Fourrey C."/>
            <person name="LaButti K."/>
            <person name="Lindquist E.A."/>
            <person name="Lipzen A."/>
            <person name="Lundell T."/>
            <person name="Morin E."/>
            <person name="Murat C."/>
            <person name="Riley R."/>
            <person name="Ohm R."/>
            <person name="Sun H."/>
            <person name="Tunlid A."/>
            <person name="Henrissat B."/>
            <person name="Grigoriev I.V."/>
            <person name="Hibbett D.S."/>
            <person name="Martin F."/>
        </authorList>
    </citation>
    <scope>NUCLEOTIDE SEQUENCE [LARGE SCALE GENOMIC DNA]</scope>
    <source>
        <strain evidence="5">Zn</strain>
    </source>
</reference>
<dbReference type="GO" id="GO:0004165">
    <property type="term" value="F:delta(3)-delta(2)-enoyl-CoA isomerase activity"/>
    <property type="evidence" value="ECO:0007669"/>
    <property type="project" value="UniProtKB-ARBA"/>
</dbReference>
<protein>
    <recommendedName>
        <fullName evidence="6">Enoyl-CoA hydratase</fullName>
    </recommendedName>
</protein>
<dbReference type="InterPro" id="IPR051053">
    <property type="entry name" value="ECH/Chromodomain_protein"/>
</dbReference>
<gene>
    <name evidence="4" type="ORF">OIDMADRAFT_61087</name>
</gene>
<evidence type="ECO:0000313" key="4">
    <source>
        <dbReference type="EMBL" id="KIM93815.1"/>
    </source>
</evidence>
<dbReference type="EMBL" id="KN832892">
    <property type="protein sequence ID" value="KIM93815.1"/>
    <property type="molecule type" value="Genomic_DNA"/>
</dbReference>
<dbReference type="Proteomes" id="UP000054321">
    <property type="component" value="Unassembled WGS sequence"/>
</dbReference>
<dbReference type="Gene3D" id="1.10.12.10">
    <property type="entry name" value="Lyase 2-enoyl-coa Hydratase, Chain A, domain 2"/>
    <property type="match status" value="1"/>
</dbReference>
<evidence type="ECO:0000313" key="5">
    <source>
        <dbReference type="Proteomes" id="UP000054321"/>
    </source>
</evidence>
<evidence type="ECO:0000256" key="3">
    <source>
        <dbReference type="ARBA" id="ARBA00023235"/>
    </source>
</evidence>
<dbReference type="GO" id="GO:0005777">
    <property type="term" value="C:peroxisome"/>
    <property type="evidence" value="ECO:0007669"/>
    <property type="project" value="UniProtKB-SubCell"/>
</dbReference>
<sequence>MVLPSYGNVKVEILEHDTVALVTYNRPQSGNSLHPQMLAELVSALRWVESQPAIRIIVQSGAGKFFNTGMELVDSDGMSFARGSDFHEMNRILILSDKILIAAVNGPAAGYGVSSLALYDLVYSVPDAYFFTPFVKWGMAAEGASSVSFPRLLGHQKAASLFLAGDRITAEEAERIGLVNKILPNEHFLDQVIQVARTLAQSAPGSLRATKEQMRQPVRQDLLDANDRECDLLYRERYGYEEYQKAVKQFRIEQLEKRRGRSKI</sequence>
<dbReference type="STRING" id="913774.A0A0C3GCC2"/>
<name>A0A0C3GCC2_OIDMZ</name>
<proteinExistence type="predicted"/>
<dbReference type="PANTHER" id="PTHR43684:SF1">
    <property type="entry name" value="ENOYL-COA DELTA ISOMERASE 2"/>
    <property type="match status" value="1"/>
</dbReference>
<evidence type="ECO:0008006" key="6">
    <source>
        <dbReference type="Google" id="ProtNLM"/>
    </source>
</evidence>
<dbReference type="OrthoDB" id="448450at2759"/>
<accession>A0A0C3GCC2</accession>
<dbReference type="InterPro" id="IPR014748">
    <property type="entry name" value="Enoyl-CoA_hydra_C"/>
</dbReference>
<dbReference type="Gene3D" id="3.90.226.10">
    <property type="entry name" value="2-enoyl-CoA Hydratase, Chain A, domain 1"/>
    <property type="match status" value="1"/>
</dbReference>
<organism evidence="4 5">
    <name type="scientific">Oidiodendron maius (strain Zn)</name>
    <dbReference type="NCBI Taxonomy" id="913774"/>
    <lineage>
        <taxon>Eukaryota</taxon>
        <taxon>Fungi</taxon>
        <taxon>Dikarya</taxon>
        <taxon>Ascomycota</taxon>
        <taxon>Pezizomycotina</taxon>
        <taxon>Leotiomycetes</taxon>
        <taxon>Leotiomycetes incertae sedis</taxon>
        <taxon>Myxotrichaceae</taxon>
        <taxon>Oidiodendron</taxon>
    </lineage>
</organism>
<comment type="subcellular location">
    <subcellularLocation>
        <location evidence="1">Peroxisome</location>
    </subcellularLocation>
</comment>
<dbReference type="InterPro" id="IPR001753">
    <property type="entry name" value="Enoyl-CoA_hydra/iso"/>
</dbReference>
<dbReference type="CDD" id="cd06558">
    <property type="entry name" value="crotonase-like"/>
    <property type="match status" value="1"/>
</dbReference>
<dbReference type="AlphaFoldDB" id="A0A0C3GCC2"/>
<dbReference type="InterPro" id="IPR029045">
    <property type="entry name" value="ClpP/crotonase-like_dom_sf"/>
</dbReference>
<reference evidence="4 5" key="1">
    <citation type="submission" date="2014-04" db="EMBL/GenBank/DDBJ databases">
        <authorList>
            <consortium name="DOE Joint Genome Institute"/>
            <person name="Kuo A."/>
            <person name="Martino E."/>
            <person name="Perotto S."/>
            <person name="Kohler A."/>
            <person name="Nagy L.G."/>
            <person name="Floudas D."/>
            <person name="Copeland A."/>
            <person name="Barry K.W."/>
            <person name="Cichocki N."/>
            <person name="Veneault-Fourrey C."/>
            <person name="LaButti K."/>
            <person name="Lindquist E.A."/>
            <person name="Lipzen A."/>
            <person name="Lundell T."/>
            <person name="Morin E."/>
            <person name="Murat C."/>
            <person name="Sun H."/>
            <person name="Tunlid A."/>
            <person name="Henrissat B."/>
            <person name="Grigoriev I.V."/>
            <person name="Hibbett D.S."/>
            <person name="Martin F."/>
            <person name="Nordberg H.P."/>
            <person name="Cantor M.N."/>
            <person name="Hua S.X."/>
        </authorList>
    </citation>
    <scope>NUCLEOTIDE SEQUENCE [LARGE SCALE GENOMIC DNA]</scope>
    <source>
        <strain evidence="4 5">Zn</strain>
    </source>
</reference>
<evidence type="ECO:0000256" key="2">
    <source>
        <dbReference type="ARBA" id="ARBA00023140"/>
    </source>
</evidence>
<dbReference type="PANTHER" id="PTHR43684">
    <property type="match status" value="1"/>
</dbReference>